<name>K1YNV9_9BACT</name>
<dbReference type="AlphaFoldDB" id="K1YNV9"/>
<comment type="caution">
    <text evidence="1">The sequence shown here is derived from an EMBL/GenBank/DDBJ whole genome shotgun (WGS) entry which is preliminary data.</text>
</comment>
<organism evidence="1">
    <name type="scientific">uncultured bacterium</name>
    <name type="common">gcode 4</name>
    <dbReference type="NCBI Taxonomy" id="1234023"/>
    <lineage>
        <taxon>Bacteria</taxon>
        <taxon>environmental samples</taxon>
    </lineage>
</organism>
<reference evidence="1" key="1">
    <citation type="journal article" date="2012" name="Science">
        <title>Fermentation, hydrogen, and sulfur metabolism in multiple uncultivated bacterial phyla.</title>
        <authorList>
            <person name="Wrighton K.C."/>
            <person name="Thomas B.C."/>
            <person name="Sharon I."/>
            <person name="Miller C.S."/>
            <person name="Castelle C.J."/>
            <person name="VerBerkmoes N.C."/>
            <person name="Wilkins M.J."/>
            <person name="Hettich R.L."/>
            <person name="Lipton M.S."/>
            <person name="Williams K.H."/>
            <person name="Long P.E."/>
            <person name="Banfield J.F."/>
        </authorList>
    </citation>
    <scope>NUCLEOTIDE SEQUENCE [LARGE SCALE GENOMIC DNA]</scope>
</reference>
<protein>
    <submittedName>
        <fullName evidence="1">Uncharacterized protein</fullName>
    </submittedName>
</protein>
<proteinExistence type="predicted"/>
<sequence length="488" mass="57675">MNNSITNISRTLITWWVQAVKDFYTVEKPDKLTRKGWLQSVDYFSNVHFSDTEAVIAIGGEAKKKPKYPSSTIAQMALWALRKQAEYELPITIALNLAPALEFNEISKKSFYSEKEQRSRIISDLKLFGATPAEVARVRFDLSTQNPKYLNLIQSIKSGDMKVFPLYEKLFSVFGRDTEFTQDIERCIPEQVKNGEWDSSFHYALIEIHEIIEAYKKGQRIKIGYEREKLYDEVFLKILDGKYPELLDITRELNGQQSEEKAPRWDELFGSVYWDERADRNSTRLREKLIYKKRLQQLLYATPVIVWLIVWWEYHQYRMSQVREQAYRAALWNQGAGVLVEFNQIDNLNQKAKWLDYTVNFFPWRGVVYEWKDKKVKAMQDVGSSIAISLADYVYGKIETTNDIEIHNNKSTLIASRWVSLEIAKMLEEEKFEKYIMSYNFDSGFLSKEFYNEMVGDPRFAKIFKLYTGEDWKNTPEFKNKVFYWYSK</sequence>
<accession>K1YNV9</accession>
<evidence type="ECO:0000313" key="1">
    <source>
        <dbReference type="EMBL" id="EKD44620.1"/>
    </source>
</evidence>
<dbReference type="EMBL" id="AMFJ01028804">
    <property type="protein sequence ID" value="EKD44620.1"/>
    <property type="molecule type" value="Genomic_DNA"/>
</dbReference>
<gene>
    <name evidence="1" type="ORF">ACD_71C00073G0002</name>
</gene>